<dbReference type="GO" id="GO:0045259">
    <property type="term" value="C:proton-transporting ATP synthase complex"/>
    <property type="evidence" value="ECO:0007669"/>
    <property type="project" value="UniProtKB-KW"/>
</dbReference>
<dbReference type="STRING" id="2163413.A0A4P6XNZ5"/>
<dbReference type="GO" id="GO:0015078">
    <property type="term" value="F:proton transmembrane transporter activity"/>
    <property type="evidence" value="ECO:0007669"/>
    <property type="project" value="InterPro"/>
</dbReference>
<dbReference type="Proteomes" id="UP000292447">
    <property type="component" value="Chromosome II"/>
</dbReference>
<evidence type="ECO:0000256" key="5">
    <source>
        <dbReference type="ARBA" id="ARBA00022781"/>
    </source>
</evidence>
<comment type="subcellular location">
    <subcellularLocation>
        <location evidence="1">Mitochondrion membrane</location>
    </subcellularLocation>
</comment>
<sequence>MSAIINKATGLINTTVAKSVLLANCAVYWGKVGAEVGKAVYKAEGLAPPSLAQFKQAYEASVKFLQTPAQQKALQEKITSLPLNKATFTKAAVYGIHGLAFFSIGEIIGRRSFFGYPALGHAEHH</sequence>
<keyword evidence="3" id="KW-0813">Transport</keyword>
<dbReference type="InterPro" id="IPR006808">
    <property type="entry name" value="ATP_synth_F0_gsu_mt"/>
</dbReference>
<keyword evidence="4" id="KW-0138">CF(0)</keyword>
<keyword evidence="6" id="KW-0406">Ion transport</keyword>
<protein>
    <submittedName>
        <fullName evidence="10">F-type H+-transporting ATPase subunit g</fullName>
    </submittedName>
</protein>
<evidence type="ECO:0000313" key="11">
    <source>
        <dbReference type="Proteomes" id="UP000292447"/>
    </source>
</evidence>
<evidence type="ECO:0000313" key="10">
    <source>
        <dbReference type="EMBL" id="QBM87728.1"/>
    </source>
</evidence>
<dbReference type="AlphaFoldDB" id="A0A4P6XNZ5"/>
<keyword evidence="5" id="KW-0375">Hydrogen ion transport</keyword>
<name>A0A4P6XNZ5_9ASCO</name>
<evidence type="ECO:0000256" key="1">
    <source>
        <dbReference type="ARBA" id="ARBA00004325"/>
    </source>
</evidence>
<gene>
    <name evidence="10" type="primary">MPUL0B09370</name>
    <name evidence="10" type="ORF">METSCH_B09370</name>
</gene>
<comment type="similarity">
    <text evidence="2">Belongs to the ATPase g subunit family.</text>
</comment>
<reference evidence="11" key="1">
    <citation type="submission" date="2019-03" db="EMBL/GenBank/DDBJ databases">
        <title>Snf2 controls pulcherriminic acid biosynthesis and connects pigmentation and antifungal activity of the yeast Metschnikowia pulcherrima.</title>
        <authorList>
            <person name="Gore-Lloyd D."/>
            <person name="Sumann I."/>
            <person name="Brachmann A.O."/>
            <person name="Schneeberger K."/>
            <person name="Ortiz-Merino R.A."/>
            <person name="Moreno-Beltran M."/>
            <person name="Schlaefli M."/>
            <person name="Kirner P."/>
            <person name="Santos Kron A."/>
            <person name="Wolfe K.H."/>
            <person name="Piel J."/>
            <person name="Ahrens C.H."/>
            <person name="Henk D."/>
            <person name="Freimoser F.M."/>
        </authorList>
    </citation>
    <scope>NUCLEOTIDE SEQUENCE [LARGE SCALE GENOMIC DNA]</scope>
    <source>
        <strain evidence="11">APC 1.2</strain>
    </source>
</reference>
<dbReference type="EMBL" id="CP034457">
    <property type="protein sequence ID" value="QBM87728.1"/>
    <property type="molecule type" value="Genomic_DNA"/>
</dbReference>
<dbReference type="Pfam" id="PF04718">
    <property type="entry name" value="ATP-synt_G"/>
    <property type="match status" value="1"/>
</dbReference>
<keyword evidence="9" id="KW-0066">ATP synthesis</keyword>
<evidence type="ECO:0000256" key="3">
    <source>
        <dbReference type="ARBA" id="ARBA00022448"/>
    </source>
</evidence>
<organism evidence="10 11">
    <name type="scientific">Metschnikowia aff. pulcherrima</name>
    <dbReference type="NCBI Taxonomy" id="2163413"/>
    <lineage>
        <taxon>Eukaryota</taxon>
        <taxon>Fungi</taxon>
        <taxon>Dikarya</taxon>
        <taxon>Ascomycota</taxon>
        <taxon>Saccharomycotina</taxon>
        <taxon>Pichiomycetes</taxon>
        <taxon>Metschnikowiaceae</taxon>
        <taxon>Metschnikowia</taxon>
    </lineage>
</organism>
<dbReference type="GO" id="GO:0015986">
    <property type="term" value="P:proton motive force-driven ATP synthesis"/>
    <property type="evidence" value="ECO:0007669"/>
    <property type="project" value="InterPro"/>
</dbReference>
<evidence type="ECO:0000256" key="6">
    <source>
        <dbReference type="ARBA" id="ARBA00023065"/>
    </source>
</evidence>
<keyword evidence="8" id="KW-0472">Membrane</keyword>
<proteinExistence type="inferred from homology"/>
<keyword evidence="7" id="KW-0496">Mitochondrion</keyword>
<evidence type="ECO:0000256" key="9">
    <source>
        <dbReference type="ARBA" id="ARBA00023310"/>
    </source>
</evidence>
<accession>A0A4P6XNZ5</accession>
<evidence type="ECO:0000256" key="7">
    <source>
        <dbReference type="ARBA" id="ARBA00023128"/>
    </source>
</evidence>
<evidence type="ECO:0000256" key="4">
    <source>
        <dbReference type="ARBA" id="ARBA00022547"/>
    </source>
</evidence>
<evidence type="ECO:0000256" key="2">
    <source>
        <dbReference type="ARBA" id="ARBA00005699"/>
    </source>
</evidence>
<dbReference type="GO" id="GO:0031966">
    <property type="term" value="C:mitochondrial membrane"/>
    <property type="evidence" value="ECO:0007669"/>
    <property type="project" value="UniProtKB-SubCell"/>
</dbReference>
<evidence type="ECO:0000256" key="8">
    <source>
        <dbReference type="ARBA" id="ARBA00023136"/>
    </source>
</evidence>
<keyword evidence="11" id="KW-1185">Reference proteome</keyword>